<evidence type="ECO:0000259" key="14">
    <source>
        <dbReference type="Pfam" id="PF08245"/>
    </source>
</evidence>
<dbReference type="Pfam" id="PF01225">
    <property type="entry name" value="Mur_ligase"/>
    <property type="match status" value="1"/>
</dbReference>
<dbReference type="InterPro" id="IPR035911">
    <property type="entry name" value="MurE/MurF_N"/>
</dbReference>
<dbReference type="Gene3D" id="3.40.1390.10">
    <property type="entry name" value="MurE/MurF, N-terminal domain"/>
    <property type="match status" value="1"/>
</dbReference>
<organism evidence="15 16">
    <name type="scientific">Rhizomicrobium electricum</name>
    <dbReference type="NCBI Taxonomy" id="480070"/>
    <lineage>
        <taxon>Bacteria</taxon>
        <taxon>Pseudomonadati</taxon>
        <taxon>Pseudomonadota</taxon>
        <taxon>Alphaproteobacteria</taxon>
        <taxon>Micropepsales</taxon>
        <taxon>Micropepsaceae</taxon>
        <taxon>Rhizomicrobium</taxon>
    </lineage>
</organism>
<evidence type="ECO:0000256" key="6">
    <source>
        <dbReference type="ARBA" id="ARBA00022960"/>
    </source>
</evidence>
<dbReference type="Pfam" id="PF08245">
    <property type="entry name" value="Mur_ligase_M"/>
    <property type="match status" value="1"/>
</dbReference>
<keyword evidence="3 10" id="KW-0132">Cell division</keyword>
<evidence type="ECO:0000256" key="9">
    <source>
        <dbReference type="ARBA" id="ARBA00023316"/>
    </source>
</evidence>
<comment type="subcellular location">
    <subcellularLocation>
        <location evidence="10 11">Cytoplasm</location>
    </subcellularLocation>
</comment>
<keyword evidence="2 10" id="KW-0436">Ligase</keyword>
<keyword evidence="6 10" id="KW-0133">Cell shape</keyword>
<evidence type="ECO:0000256" key="4">
    <source>
        <dbReference type="ARBA" id="ARBA00022741"/>
    </source>
</evidence>
<name>A0ABN1EGL1_9PROT</name>
<protein>
    <recommendedName>
        <fullName evidence="10 11">UDP-N-acetylmuramoyl-tripeptide--D-alanyl-D-alanine ligase</fullName>
        <ecNumber evidence="10 11">6.3.2.10</ecNumber>
    </recommendedName>
    <alternativeName>
        <fullName evidence="10">D-alanyl-D-alanine-adding enzyme</fullName>
    </alternativeName>
</protein>
<feature type="domain" description="Mur ligase central" evidence="14">
    <location>
        <begin position="105"/>
        <end position="294"/>
    </location>
</feature>
<evidence type="ECO:0000256" key="7">
    <source>
        <dbReference type="ARBA" id="ARBA00022984"/>
    </source>
</evidence>
<keyword evidence="16" id="KW-1185">Reference proteome</keyword>
<evidence type="ECO:0000313" key="16">
    <source>
        <dbReference type="Proteomes" id="UP001499951"/>
    </source>
</evidence>
<feature type="domain" description="Mur ligase N-terminal catalytic" evidence="12">
    <location>
        <begin position="24"/>
        <end position="88"/>
    </location>
</feature>
<dbReference type="Gene3D" id="3.90.190.20">
    <property type="entry name" value="Mur ligase, C-terminal domain"/>
    <property type="match status" value="1"/>
</dbReference>
<comment type="similarity">
    <text evidence="10">Belongs to the MurCDEF family. MurF subfamily.</text>
</comment>
<evidence type="ECO:0000259" key="13">
    <source>
        <dbReference type="Pfam" id="PF02875"/>
    </source>
</evidence>
<dbReference type="Pfam" id="PF02875">
    <property type="entry name" value="Mur_ligase_C"/>
    <property type="match status" value="1"/>
</dbReference>
<dbReference type="EC" id="6.3.2.10" evidence="10 11"/>
<comment type="caution">
    <text evidence="15">The sequence shown here is derived from an EMBL/GenBank/DDBJ whole genome shotgun (WGS) entry which is preliminary data.</text>
</comment>
<dbReference type="Gene3D" id="3.40.1190.10">
    <property type="entry name" value="Mur-like, catalytic domain"/>
    <property type="match status" value="1"/>
</dbReference>
<evidence type="ECO:0000256" key="8">
    <source>
        <dbReference type="ARBA" id="ARBA00023306"/>
    </source>
</evidence>
<gene>
    <name evidence="10" type="primary">murF</name>
    <name evidence="15" type="ORF">GCM10008942_13310</name>
</gene>
<dbReference type="InterPro" id="IPR000713">
    <property type="entry name" value="Mur_ligase_N"/>
</dbReference>
<evidence type="ECO:0000313" key="15">
    <source>
        <dbReference type="EMBL" id="GAA0566220.1"/>
    </source>
</evidence>
<dbReference type="EMBL" id="BAAADD010000003">
    <property type="protein sequence ID" value="GAA0566220.1"/>
    <property type="molecule type" value="Genomic_DNA"/>
</dbReference>
<keyword evidence="1 10" id="KW-0963">Cytoplasm</keyword>
<evidence type="ECO:0000256" key="3">
    <source>
        <dbReference type="ARBA" id="ARBA00022618"/>
    </source>
</evidence>
<sequence length="452" mass="46582">MSALWTSDEIERATLGKASAPFEVKNLVLDSRKATAGSLYLAVKGENKDGHDFIASAFENKAAAALVHKPVDAAGPVLTVAHTQRALEDLARAARARSIAKVVAVTGSAGKTTTKEMLKLAFGALGKTHVSGASFNNHWGVPFSVASLPRDAAFAVFEIGMNHFGEIRGLVPLAKPHIAVITTIAPAHLEFFGNCDAIADAKSEIFEGLLLGGPALLPVDSPYCERLRTRAKQLGVTNILTFGSAACADGRLTHYEETAEGVRIRAEILGKAVDAVIGAPGKHIAANALAALTTVGVAGGDVVTAAAALKDFAALKGRGERIHAHGVEIIDESYNANPASMAAALALLAKAPGRKIAVLGDMLEMGPEGPALHAGIASHLASADLVFLCGALMRSLYDALPADRRHGYAVNSKELAPLVAAAVKAGDTVLVKGSNGSRMGAVIEAIKARAGG</sequence>
<dbReference type="HAMAP" id="MF_02019">
    <property type="entry name" value="MurF"/>
    <property type="match status" value="1"/>
</dbReference>
<dbReference type="NCBIfam" id="TIGR01143">
    <property type="entry name" value="murF"/>
    <property type="match status" value="1"/>
</dbReference>
<dbReference type="InterPro" id="IPR013221">
    <property type="entry name" value="Mur_ligase_cen"/>
</dbReference>
<dbReference type="InterPro" id="IPR051046">
    <property type="entry name" value="MurCDEF_CellWall_CoF430Synth"/>
</dbReference>
<feature type="domain" description="Mur ligase C-terminal" evidence="13">
    <location>
        <begin position="317"/>
        <end position="434"/>
    </location>
</feature>
<keyword evidence="9 10" id="KW-0961">Cell wall biogenesis/degradation</keyword>
<evidence type="ECO:0000256" key="11">
    <source>
        <dbReference type="RuleBase" id="RU004136"/>
    </source>
</evidence>
<dbReference type="SUPFAM" id="SSF63418">
    <property type="entry name" value="MurE/MurF N-terminal domain"/>
    <property type="match status" value="1"/>
</dbReference>
<evidence type="ECO:0000256" key="5">
    <source>
        <dbReference type="ARBA" id="ARBA00022840"/>
    </source>
</evidence>
<reference evidence="15 16" key="1">
    <citation type="journal article" date="2019" name="Int. J. Syst. Evol. Microbiol.">
        <title>The Global Catalogue of Microorganisms (GCM) 10K type strain sequencing project: providing services to taxonomists for standard genome sequencing and annotation.</title>
        <authorList>
            <consortium name="The Broad Institute Genomics Platform"/>
            <consortium name="The Broad Institute Genome Sequencing Center for Infectious Disease"/>
            <person name="Wu L."/>
            <person name="Ma J."/>
        </authorList>
    </citation>
    <scope>NUCLEOTIDE SEQUENCE [LARGE SCALE GENOMIC DNA]</scope>
    <source>
        <strain evidence="15 16">JCM 15089</strain>
    </source>
</reference>
<dbReference type="PANTHER" id="PTHR43024:SF1">
    <property type="entry name" value="UDP-N-ACETYLMURAMOYL-TRIPEPTIDE--D-ALANYL-D-ALANINE LIGASE"/>
    <property type="match status" value="1"/>
</dbReference>
<proteinExistence type="inferred from homology"/>
<keyword evidence="7 10" id="KW-0573">Peptidoglycan synthesis</keyword>
<accession>A0ABN1EGL1</accession>
<dbReference type="Proteomes" id="UP001499951">
    <property type="component" value="Unassembled WGS sequence"/>
</dbReference>
<dbReference type="InterPro" id="IPR004101">
    <property type="entry name" value="Mur_ligase_C"/>
</dbReference>
<comment type="catalytic activity">
    <reaction evidence="10 11">
        <text>D-alanyl-D-alanine + UDP-N-acetyl-alpha-D-muramoyl-L-alanyl-gamma-D-glutamyl-meso-2,6-diaminopimelate + ATP = UDP-N-acetyl-alpha-D-muramoyl-L-alanyl-gamma-D-glutamyl-meso-2,6-diaminopimeloyl-D-alanyl-D-alanine + ADP + phosphate + H(+)</text>
        <dbReference type="Rhea" id="RHEA:28374"/>
        <dbReference type="ChEBI" id="CHEBI:15378"/>
        <dbReference type="ChEBI" id="CHEBI:30616"/>
        <dbReference type="ChEBI" id="CHEBI:43474"/>
        <dbReference type="ChEBI" id="CHEBI:57822"/>
        <dbReference type="ChEBI" id="CHEBI:61386"/>
        <dbReference type="ChEBI" id="CHEBI:83905"/>
        <dbReference type="ChEBI" id="CHEBI:456216"/>
        <dbReference type="EC" id="6.3.2.10"/>
    </reaction>
</comment>
<keyword evidence="4 10" id="KW-0547">Nucleotide-binding</keyword>
<comment type="pathway">
    <text evidence="10 11">Cell wall biogenesis; peptidoglycan biosynthesis.</text>
</comment>
<dbReference type="PANTHER" id="PTHR43024">
    <property type="entry name" value="UDP-N-ACETYLMURAMOYL-TRIPEPTIDE--D-ALANYL-D-ALANINE LIGASE"/>
    <property type="match status" value="1"/>
</dbReference>
<dbReference type="SUPFAM" id="SSF53244">
    <property type="entry name" value="MurD-like peptide ligases, peptide-binding domain"/>
    <property type="match status" value="1"/>
</dbReference>
<evidence type="ECO:0000256" key="1">
    <source>
        <dbReference type="ARBA" id="ARBA00022490"/>
    </source>
</evidence>
<dbReference type="GO" id="GO:0016874">
    <property type="term" value="F:ligase activity"/>
    <property type="evidence" value="ECO:0007669"/>
    <property type="project" value="UniProtKB-KW"/>
</dbReference>
<evidence type="ECO:0000256" key="10">
    <source>
        <dbReference type="HAMAP-Rule" id="MF_02019"/>
    </source>
</evidence>
<keyword evidence="8 10" id="KW-0131">Cell cycle</keyword>
<dbReference type="InterPro" id="IPR036615">
    <property type="entry name" value="Mur_ligase_C_dom_sf"/>
</dbReference>
<feature type="binding site" evidence="10">
    <location>
        <begin position="107"/>
        <end position="113"/>
    </location>
    <ligand>
        <name>ATP</name>
        <dbReference type="ChEBI" id="CHEBI:30616"/>
    </ligand>
</feature>
<dbReference type="RefSeq" id="WP_166933283.1">
    <property type="nucleotide sequence ID" value="NZ_BAAADD010000003.1"/>
</dbReference>
<dbReference type="SUPFAM" id="SSF53623">
    <property type="entry name" value="MurD-like peptide ligases, catalytic domain"/>
    <property type="match status" value="1"/>
</dbReference>
<evidence type="ECO:0000259" key="12">
    <source>
        <dbReference type="Pfam" id="PF01225"/>
    </source>
</evidence>
<dbReference type="InterPro" id="IPR005863">
    <property type="entry name" value="UDP-N-AcMur_synth"/>
</dbReference>
<comment type="function">
    <text evidence="10 11">Involved in cell wall formation. Catalyzes the final step in the synthesis of UDP-N-acetylmuramoyl-pentapeptide, the precursor of murein.</text>
</comment>
<dbReference type="InterPro" id="IPR036565">
    <property type="entry name" value="Mur-like_cat_sf"/>
</dbReference>
<evidence type="ECO:0000256" key="2">
    <source>
        <dbReference type="ARBA" id="ARBA00022598"/>
    </source>
</evidence>
<keyword evidence="5 10" id="KW-0067">ATP-binding</keyword>